<dbReference type="GeneID" id="63834999"/>
<gene>
    <name evidence="1" type="ORF">M406DRAFT_267311</name>
</gene>
<sequence length="234" mass="26454">MPASDFLDVFAVSIGNSIYTCSAILCDPYERCADFELTRIVGNVGRAGVTVLIPPSDPRMSKPEIEKWTVINHAQFDSTCADYFQETSLHLSFTGYERHVRNAVKHGRQDVECQYMEAVVSVYNGKAWVADLDILKGLDDKLLARWKPPRSCEHDKQRELQWTSLDTWDELIDVPSDFSIVRAHANSLARLTAAIVAVQKKVHRCIVLPRQGVCYECLRELLKEKAGKQIVLVC</sequence>
<dbReference type="OrthoDB" id="5354164at2759"/>
<dbReference type="EMBL" id="MU032352">
    <property type="protein sequence ID" value="KAF3760932.1"/>
    <property type="molecule type" value="Genomic_DNA"/>
</dbReference>
<evidence type="ECO:0000313" key="1">
    <source>
        <dbReference type="EMBL" id="KAF3760932.1"/>
    </source>
</evidence>
<name>A0A9P4XUC1_CRYP1</name>
<proteinExistence type="predicted"/>
<reference evidence="1" key="1">
    <citation type="journal article" date="2020" name="Phytopathology">
        <title>Genome sequence of the chestnut blight fungus Cryphonectria parasitica EP155: A fundamental resource for an archetypical invasive plant pathogen.</title>
        <authorList>
            <person name="Crouch J.A."/>
            <person name="Dawe A."/>
            <person name="Aerts A."/>
            <person name="Barry K."/>
            <person name="Churchill A.C.L."/>
            <person name="Grimwood J."/>
            <person name="Hillman B."/>
            <person name="Milgroom M.G."/>
            <person name="Pangilinan J."/>
            <person name="Smith M."/>
            <person name="Salamov A."/>
            <person name="Schmutz J."/>
            <person name="Yadav J."/>
            <person name="Grigoriev I.V."/>
            <person name="Nuss D."/>
        </authorList>
    </citation>
    <scope>NUCLEOTIDE SEQUENCE</scope>
    <source>
        <strain evidence="1">EP155</strain>
    </source>
</reference>
<keyword evidence="2" id="KW-1185">Reference proteome</keyword>
<accession>A0A9P4XUC1</accession>
<comment type="caution">
    <text evidence="1">The sequence shown here is derived from an EMBL/GenBank/DDBJ whole genome shotgun (WGS) entry which is preliminary data.</text>
</comment>
<organism evidence="1 2">
    <name type="scientific">Cryphonectria parasitica (strain ATCC 38755 / EP155)</name>
    <dbReference type="NCBI Taxonomy" id="660469"/>
    <lineage>
        <taxon>Eukaryota</taxon>
        <taxon>Fungi</taxon>
        <taxon>Dikarya</taxon>
        <taxon>Ascomycota</taxon>
        <taxon>Pezizomycotina</taxon>
        <taxon>Sordariomycetes</taxon>
        <taxon>Sordariomycetidae</taxon>
        <taxon>Diaporthales</taxon>
        <taxon>Cryphonectriaceae</taxon>
        <taxon>Cryphonectria-Endothia species complex</taxon>
        <taxon>Cryphonectria</taxon>
    </lineage>
</organism>
<dbReference type="AlphaFoldDB" id="A0A9P4XUC1"/>
<evidence type="ECO:0000313" key="2">
    <source>
        <dbReference type="Proteomes" id="UP000803844"/>
    </source>
</evidence>
<dbReference type="Proteomes" id="UP000803844">
    <property type="component" value="Unassembled WGS sequence"/>
</dbReference>
<dbReference type="RefSeq" id="XP_040771911.1">
    <property type="nucleotide sequence ID" value="XM_040917870.1"/>
</dbReference>
<protein>
    <submittedName>
        <fullName evidence="1">Uncharacterized protein</fullName>
    </submittedName>
</protein>